<keyword evidence="2" id="KW-0964">Secreted</keyword>
<organism evidence="8 9">
    <name type="scientific">Lentzea kristufekii</name>
    <dbReference type="NCBI Taxonomy" id="3095430"/>
    <lineage>
        <taxon>Bacteria</taxon>
        <taxon>Bacillati</taxon>
        <taxon>Actinomycetota</taxon>
        <taxon>Actinomycetes</taxon>
        <taxon>Pseudonocardiales</taxon>
        <taxon>Pseudonocardiaceae</taxon>
        <taxon>Lentzea</taxon>
    </lineage>
</organism>
<gene>
    <name evidence="8" type="ORF">SK571_07615</name>
</gene>
<accession>A0ABU4TMC0</accession>
<feature type="chain" id="PRO_5046236523" evidence="6">
    <location>
        <begin position="25"/>
        <end position="424"/>
    </location>
</feature>
<dbReference type="Proteomes" id="UP001271792">
    <property type="component" value="Unassembled WGS sequence"/>
</dbReference>
<evidence type="ECO:0000313" key="9">
    <source>
        <dbReference type="Proteomes" id="UP001271792"/>
    </source>
</evidence>
<evidence type="ECO:0000256" key="5">
    <source>
        <dbReference type="SAM" id="Phobius"/>
    </source>
</evidence>
<reference evidence="8 9" key="1">
    <citation type="submission" date="2023-11" db="EMBL/GenBank/DDBJ databases">
        <title>Lentzea sokolovensis, sp. nov., Lentzea kristufkii, sp. nov., and Lentzea miocenensis, sp. nov., rare actinobacteria from Sokolov Coal Basin, Miocene lacustrine sediment, Czech Republic.</title>
        <authorList>
            <person name="Lara A."/>
            <person name="Kotroba L."/>
            <person name="Nouioui I."/>
            <person name="Neumann-Schaal M."/>
            <person name="Mast Y."/>
            <person name="Chronakova A."/>
        </authorList>
    </citation>
    <scope>NUCLEOTIDE SEQUENCE [LARGE SCALE GENOMIC DNA]</scope>
    <source>
        <strain evidence="8 9">BCCO 10_0798</strain>
    </source>
</reference>
<dbReference type="EMBL" id="JAXAVV010000003">
    <property type="protein sequence ID" value="MDX8049243.1"/>
    <property type="molecule type" value="Genomic_DNA"/>
</dbReference>
<keyword evidence="5" id="KW-0812">Transmembrane</keyword>
<proteinExistence type="predicted"/>
<evidence type="ECO:0000256" key="3">
    <source>
        <dbReference type="ARBA" id="ARBA00022729"/>
    </source>
</evidence>
<dbReference type="NCBIfam" id="TIGR01167">
    <property type="entry name" value="LPXTG_anchor"/>
    <property type="match status" value="1"/>
</dbReference>
<dbReference type="RefSeq" id="WP_319983309.1">
    <property type="nucleotide sequence ID" value="NZ_JAXAVV010000003.1"/>
</dbReference>
<evidence type="ECO:0000256" key="1">
    <source>
        <dbReference type="ARBA" id="ARBA00022512"/>
    </source>
</evidence>
<keyword evidence="9" id="KW-1185">Reference proteome</keyword>
<evidence type="ECO:0000259" key="7">
    <source>
        <dbReference type="PROSITE" id="PS50847"/>
    </source>
</evidence>
<comment type="caution">
    <text evidence="8">The sequence shown here is derived from an EMBL/GenBank/DDBJ whole genome shotgun (WGS) entry which is preliminary data.</text>
</comment>
<keyword evidence="5" id="KW-1133">Transmembrane helix</keyword>
<name>A0ABU4TMC0_9PSEU</name>
<sequence length="424" mass="45210">MKKFFAVAMTAALVLPAVATSAAAQDDTITVEGVVFFDRNENSAFDPGENVRATAPGVRVINVATQEQVADVAAENGRYRVVLPKGPRYQVAVKPVVGFAMPYIGKPFDGDTTVDFPLWGNVISGFSFVDANGDGVKQADEKTHDGRVVVTGEAGTEPREQIRVETAVAADGSYSFELPLGDYTVTAPDLKKQRLALAKPLRAYDIDWVTGQGRANGEGRQQRLDLRYFEPKADAALEDVVISPAKDAYTVGEQIDFRFKLVNKGDVPGTMSVVLFQLAETDVKVISRSDNVIGRTESFETVRKVLPGESITVEMKLEFANTELGELYAFVRPSVGGFADIDTKNQGQDFRKVIKVVEKGAETTAPSASPTQATAAPTTPVVAQAGTRSGLASTGASVLGLLALGGVLLAGGLGAFFVARRRRS</sequence>
<feature type="domain" description="Gram-positive cocci surface proteins LPxTG" evidence="7">
    <location>
        <begin position="391"/>
        <end position="424"/>
    </location>
</feature>
<feature type="signal peptide" evidence="6">
    <location>
        <begin position="1"/>
        <end position="24"/>
    </location>
</feature>
<evidence type="ECO:0000256" key="2">
    <source>
        <dbReference type="ARBA" id="ARBA00022525"/>
    </source>
</evidence>
<protein>
    <submittedName>
        <fullName evidence="8">LPXTG cell wall anchor domain-containing protein</fullName>
    </submittedName>
</protein>
<keyword evidence="4" id="KW-0572">Peptidoglycan-anchor</keyword>
<evidence type="ECO:0000256" key="6">
    <source>
        <dbReference type="SAM" id="SignalP"/>
    </source>
</evidence>
<evidence type="ECO:0000256" key="4">
    <source>
        <dbReference type="ARBA" id="ARBA00023088"/>
    </source>
</evidence>
<dbReference type="SUPFAM" id="SSF117074">
    <property type="entry name" value="Hypothetical protein PA1324"/>
    <property type="match status" value="1"/>
</dbReference>
<dbReference type="Gene3D" id="2.60.40.10">
    <property type="entry name" value="Immunoglobulins"/>
    <property type="match status" value="1"/>
</dbReference>
<keyword evidence="1" id="KW-0134">Cell wall</keyword>
<feature type="transmembrane region" description="Helical" evidence="5">
    <location>
        <begin position="398"/>
        <end position="419"/>
    </location>
</feature>
<dbReference type="InterPro" id="IPR019931">
    <property type="entry name" value="LPXTG_anchor"/>
</dbReference>
<dbReference type="InterPro" id="IPR013783">
    <property type="entry name" value="Ig-like_fold"/>
</dbReference>
<keyword evidence="3 6" id="KW-0732">Signal</keyword>
<dbReference type="PROSITE" id="PS50847">
    <property type="entry name" value="GRAM_POS_ANCHORING"/>
    <property type="match status" value="1"/>
</dbReference>
<evidence type="ECO:0000313" key="8">
    <source>
        <dbReference type="EMBL" id="MDX8049243.1"/>
    </source>
</evidence>
<keyword evidence="5" id="KW-0472">Membrane</keyword>